<gene>
    <name evidence="1" type="ORF">SAMN05216605_11259</name>
</gene>
<evidence type="ECO:0000313" key="2">
    <source>
        <dbReference type="Proteomes" id="UP000182894"/>
    </source>
</evidence>
<dbReference type="OrthoDB" id="6814079at2"/>
<accession>A0A1G8JI04</accession>
<protein>
    <submittedName>
        <fullName evidence="1">Uncharacterized protein</fullName>
    </submittedName>
</protein>
<proteinExistence type="predicted"/>
<dbReference type="Proteomes" id="UP000182894">
    <property type="component" value="Unassembled WGS sequence"/>
</dbReference>
<dbReference type="AlphaFoldDB" id="A0A1G8JI04"/>
<sequence length="336" mass="38260">MQLRNDAQWLSKFKIEVTSNSNRLYSNGNQQIKVTVSLTPAKGQEISDEQLNSLWLFLISDDGQYRDLGAGFGRGAYDPEWAAQNPVLPEDLFRVSTVKDPRFEYYAASGSAPVNLIESSSRARSFYISSLAPAGERYKIYAAITKEEGVEYATSTSIFNSHAEIETVASPHKKRSDFTLERVHEYEGKSGDTDVDIDLYYLEFANRHFKIVDAIPYGPNADESYYNDALDVSPWYRVFDGVWPARIYEEHFHFAFKPGKPGHFNSHDASVAVNTREGAMNFIRLELIGYGSEFARYTRTFFGPSRWGVIDQYGNEYGIQMTQENAGNELNFKMRH</sequence>
<evidence type="ECO:0000313" key="1">
    <source>
        <dbReference type="EMBL" id="SDI30721.1"/>
    </source>
</evidence>
<dbReference type="RefSeq" id="WP_074755524.1">
    <property type="nucleotide sequence ID" value="NZ_FNCO01000012.1"/>
</dbReference>
<dbReference type="EMBL" id="FNCO01000012">
    <property type="protein sequence ID" value="SDI30721.1"/>
    <property type="molecule type" value="Genomic_DNA"/>
</dbReference>
<keyword evidence="2" id="KW-1185">Reference proteome</keyword>
<name>A0A1G8JI04_9PSED</name>
<reference evidence="2" key="1">
    <citation type="submission" date="2016-10" db="EMBL/GenBank/DDBJ databases">
        <authorList>
            <person name="Varghese N."/>
            <person name="Submissions S."/>
        </authorList>
    </citation>
    <scope>NUCLEOTIDE SEQUENCE [LARGE SCALE GENOMIC DNA]</scope>
    <source>
        <strain evidence="2">ATCC 700689</strain>
    </source>
</reference>
<organism evidence="1 2">
    <name type="scientific">Pseudomonas abietaniphila</name>
    <dbReference type="NCBI Taxonomy" id="89065"/>
    <lineage>
        <taxon>Bacteria</taxon>
        <taxon>Pseudomonadati</taxon>
        <taxon>Pseudomonadota</taxon>
        <taxon>Gammaproteobacteria</taxon>
        <taxon>Pseudomonadales</taxon>
        <taxon>Pseudomonadaceae</taxon>
        <taxon>Pseudomonas</taxon>
    </lineage>
</organism>